<keyword evidence="8" id="KW-0456">Lyase</keyword>
<dbReference type="AlphaFoldDB" id="A0A6L5GQR9"/>
<feature type="domain" description="Tryptophan synthase beta chain-like PALP" evidence="6">
    <location>
        <begin position="109"/>
        <end position="359"/>
    </location>
</feature>
<comment type="cofactor">
    <cofactor evidence="1 5">
        <name>pyridoxal 5'-phosphate</name>
        <dbReference type="ChEBI" id="CHEBI:597326"/>
    </cofactor>
</comment>
<evidence type="ECO:0000313" key="9">
    <source>
        <dbReference type="Proteomes" id="UP000473648"/>
    </source>
</evidence>
<dbReference type="InterPro" id="IPR037158">
    <property type="entry name" value="Thr_synth_N_sf"/>
</dbReference>
<dbReference type="CDD" id="cd01560">
    <property type="entry name" value="Thr-synth_2"/>
    <property type="match status" value="1"/>
</dbReference>
<dbReference type="GO" id="GO:0004795">
    <property type="term" value="F:threonine synthase activity"/>
    <property type="evidence" value="ECO:0007669"/>
    <property type="project" value="UniProtKB-UniRule"/>
</dbReference>
<dbReference type="InterPro" id="IPR029144">
    <property type="entry name" value="Thr_synth_N"/>
</dbReference>
<feature type="modified residue" description="N6-(pyridoxal phosphate)lysine" evidence="5">
    <location>
        <position position="118"/>
    </location>
</feature>
<evidence type="ECO:0000256" key="4">
    <source>
        <dbReference type="NCBIfam" id="TIGR00260"/>
    </source>
</evidence>
<dbReference type="InterPro" id="IPR004450">
    <property type="entry name" value="Thr_synthase-like"/>
</dbReference>
<evidence type="ECO:0000256" key="3">
    <source>
        <dbReference type="ARBA" id="ARBA00022898"/>
    </source>
</evidence>
<evidence type="ECO:0000256" key="1">
    <source>
        <dbReference type="ARBA" id="ARBA00001933"/>
    </source>
</evidence>
<accession>A0A6L5GQR9</accession>
<organism evidence="8 9">
    <name type="scientific">Candidatus Pseudoramibacter fermentans</name>
    <dbReference type="NCBI Taxonomy" id="2594427"/>
    <lineage>
        <taxon>Bacteria</taxon>
        <taxon>Bacillati</taxon>
        <taxon>Bacillota</taxon>
        <taxon>Clostridia</taxon>
        <taxon>Eubacteriales</taxon>
        <taxon>Eubacteriaceae</taxon>
        <taxon>Pseudoramibacter</taxon>
    </lineage>
</organism>
<dbReference type="PANTHER" id="PTHR43515">
    <property type="entry name" value="THREONINE SYNTHASE-LIKE 1"/>
    <property type="match status" value="1"/>
</dbReference>
<evidence type="ECO:0000259" key="6">
    <source>
        <dbReference type="Pfam" id="PF00291"/>
    </source>
</evidence>
<dbReference type="GO" id="GO:0009088">
    <property type="term" value="P:threonine biosynthetic process"/>
    <property type="evidence" value="ECO:0007669"/>
    <property type="project" value="UniProtKB-UniRule"/>
</dbReference>
<dbReference type="InterPro" id="IPR036052">
    <property type="entry name" value="TrpB-like_PALP_sf"/>
</dbReference>
<dbReference type="Pfam" id="PF24857">
    <property type="entry name" value="THR4_C"/>
    <property type="match status" value="1"/>
</dbReference>
<evidence type="ECO:0000313" key="8">
    <source>
        <dbReference type="EMBL" id="MQM72574.1"/>
    </source>
</evidence>
<proteinExistence type="inferred from homology"/>
<dbReference type="GO" id="GO:0005737">
    <property type="term" value="C:cytoplasm"/>
    <property type="evidence" value="ECO:0007669"/>
    <property type="project" value="TreeGrafter"/>
</dbReference>
<dbReference type="EC" id="4.2.3.1" evidence="4"/>
<evidence type="ECO:0000259" key="7">
    <source>
        <dbReference type="Pfam" id="PF14821"/>
    </source>
</evidence>
<gene>
    <name evidence="8" type="ORF">FRC53_03930</name>
</gene>
<dbReference type="InterPro" id="IPR001926">
    <property type="entry name" value="TrpB-like_PALP"/>
</dbReference>
<reference evidence="8" key="1">
    <citation type="journal article" date="2020" name="Appl. Environ. Microbiol.">
        <title>Medium-Chain Fatty Acid Synthesis by 'Candidatus Weimeria bifida' gen. nov., sp. nov., and 'Candidatus Pseudoramibacter fermentans' sp. nov.</title>
        <authorList>
            <person name="Scarborough M.J."/>
            <person name="Myers K.S."/>
            <person name="Donohue T.J."/>
            <person name="Noguera D.R."/>
        </authorList>
    </citation>
    <scope>NUCLEOTIDE SEQUENCE</scope>
    <source>
        <strain evidence="8">EUB1.1</strain>
    </source>
</reference>
<name>A0A6L5GQR9_9FIRM</name>
<protein>
    <recommendedName>
        <fullName evidence="4">Threonine synthase</fullName>
        <ecNumber evidence="4">4.2.3.1</ecNumber>
    </recommendedName>
</protein>
<dbReference type="EMBL" id="VOGB01000004">
    <property type="protein sequence ID" value="MQM72574.1"/>
    <property type="molecule type" value="Genomic_DNA"/>
</dbReference>
<dbReference type="NCBIfam" id="TIGR00260">
    <property type="entry name" value="thrC"/>
    <property type="match status" value="1"/>
</dbReference>
<evidence type="ECO:0000256" key="2">
    <source>
        <dbReference type="ARBA" id="ARBA00005517"/>
    </source>
</evidence>
<dbReference type="Pfam" id="PF14821">
    <property type="entry name" value="Thr_synth_N"/>
    <property type="match status" value="1"/>
</dbReference>
<comment type="caution">
    <text evidence="8">The sequence shown here is derived from an EMBL/GenBank/DDBJ whole genome shotgun (WGS) entry which is preliminary data.</text>
</comment>
<dbReference type="Pfam" id="PF00291">
    <property type="entry name" value="PALP"/>
    <property type="match status" value="1"/>
</dbReference>
<dbReference type="Proteomes" id="UP000473648">
    <property type="component" value="Unassembled WGS sequence"/>
</dbReference>
<dbReference type="Gene3D" id="3.40.50.1100">
    <property type="match status" value="2"/>
</dbReference>
<sequence length="504" mass="55557">MPIDYRDHYVSTRGSEQNITASQAIIAGLAKDGGLYVPSFIRDCHFDINSMLNQSYSEVAQTIFNAFLDDFTPEQIEQCVHDAYQTGLFEDNTCPVHVQKAADRYFLELYHGPTCAFKDMALTILPHFMTNSVKIQNIGREIVILTATSGDTGKAALSGFCDVPGIDIIVYYPKDGVSPVQEKQMLTQTGKNTCVVGVRGNFDDTQNGVKTIFSDQALNADINAKGYQLSSANSINIGRLLPQVVYYFYSYCDLVRQGAIACGDPVNFVVPTGNFGDILAGYYAALTGLPVNRLVCASNANRVLTDFFETGEYNRKRPFYKTMSPSMDILISSNLERLLYDVSRDPEEVAQWMRALQSDGSYAVPDAIKAQTKKAFWGGFADEAQTSAAIADMFKNHGYLIDPHTAVASCVYDQYKDETGDTTPTIVLSTASPYKFATNVYKSIYGDIPENLNDFDVLTALSDATSTDIPKPLAGLADRPNLHDHICGVDDMADSLQNFLNRLR</sequence>
<dbReference type="Gene3D" id="3.90.1380.10">
    <property type="entry name" value="Threonine synthase, N-terminal domain"/>
    <property type="match status" value="1"/>
</dbReference>
<dbReference type="SUPFAM" id="SSF53686">
    <property type="entry name" value="Tryptophan synthase beta subunit-like PLP-dependent enzymes"/>
    <property type="match status" value="1"/>
</dbReference>
<keyword evidence="3 5" id="KW-0663">Pyridoxal phosphate</keyword>
<dbReference type="PANTHER" id="PTHR43515:SF1">
    <property type="entry name" value="THREONINE SYNTHASE-LIKE 1"/>
    <property type="match status" value="1"/>
</dbReference>
<comment type="similarity">
    <text evidence="2">Belongs to the threonine synthase family.</text>
</comment>
<feature type="domain" description="Threonine synthase N-terminal" evidence="7">
    <location>
        <begin position="8"/>
        <end position="84"/>
    </location>
</feature>
<keyword evidence="9" id="KW-1185">Reference proteome</keyword>
<evidence type="ECO:0000256" key="5">
    <source>
        <dbReference type="PIRSR" id="PIRSR604450-51"/>
    </source>
</evidence>